<reference evidence="5" key="2">
    <citation type="submission" date="2016-01" db="EMBL/GenBank/DDBJ databases">
        <title>Complete genome sequence of Agromyces aureus AR33T and comparison with related organisms.</title>
        <authorList>
            <person name="Corretto E."/>
            <person name="Antonielli L."/>
            <person name="Sessitsch A."/>
            <person name="Brader G."/>
        </authorList>
    </citation>
    <scope>NUCLEOTIDE SEQUENCE [LARGE SCALE GENOMIC DNA]</scope>
    <source>
        <strain evidence="5">AR33</strain>
    </source>
</reference>
<dbReference type="CDD" id="cd00761">
    <property type="entry name" value="Glyco_tranf_GTA_type"/>
    <property type="match status" value="1"/>
</dbReference>
<dbReference type="OrthoDB" id="8878585at2"/>
<dbReference type="SUPFAM" id="SSF53756">
    <property type="entry name" value="UDP-Glycosyltransferase/glycogen phosphorylase"/>
    <property type="match status" value="1"/>
</dbReference>
<keyword evidence="1" id="KW-0808">Transferase</keyword>
<dbReference type="GO" id="GO:0016757">
    <property type="term" value="F:glycosyltransferase activity"/>
    <property type="evidence" value="ECO:0007669"/>
    <property type="project" value="InterPro"/>
</dbReference>
<dbReference type="Proteomes" id="UP000078437">
    <property type="component" value="Chromosome"/>
</dbReference>
<protein>
    <recommendedName>
        <fullName evidence="3">Glycosyl transferase family 1 domain-containing protein</fullName>
    </recommendedName>
</protein>
<evidence type="ECO:0000259" key="3">
    <source>
        <dbReference type="Pfam" id="PF00534"/>
    </source>
</evidence>
<name>A0A191WHP0_9MICO</name>
<dbReference type="Pfam" id="PF00534">
    <property type="entry name" value="Glycos_transf_1"/>
    <property type="match status" value="1"/>
</dbReference>
<dbReference type="SUPFAM" id="SSF53448">
    <property type="entry name" value="Nucleotide-diphospho-sugar transferases"/>
    <property type="match status" value="1"/>
</dbReference>
<reference evidence="4 5" key="1">
    <citation type="journal article" date="2016" name="Int. J. Syst. Evol. Microbiol.">
        <title>Agromyces aureus sp. nov., isolated from the rhizosphere of Salix caprea L. grown in a heavy-metal-contaminated soil.</title>
        <authorList>
            <person name="Corretto E."/>
            <person name="Antonielli L."/>
            <person name="Sessitsch A."/>
            <person name="Compant S."/>
            <person name="Gorfer M."/>
            <person name="Kuffner M."/>
            <person name="Brader G."/>
        </authorList>
    </citation>
    <scope>NUCLEOTIDE SEQUENCE [LARGE SCALE GENOMIC DNA]</scope>
    <source>
        <strain evidence="4 5">AR33</strain>
    </source>
</reference>
<feature type="region of interest" description="Disordered" evidence="2">
    <location>
        <begin position="233"/>
        <end position="252"/>
    </location>
</feature>
<dbReference type="PANTHER" id="PTHR12526:SF630">
    <property type="entry name" value="GLYCOSYLTRANSFERASE"/>
    <property type="match status" value="1"/>
</dbReference>
<dbReference type="STRING" id="453304.ATC03_14220"/>
<gene>
    <name evidence="4" type="ORF">ATC03_14220</name>
</gene>
<dbReference type="Gene3D" id="3.40.50.2000">
    <property type="entry name" value="Glycogen Phosphorylase B"/>
    <property type="match status" value="1"/>
</dbReference>
<keyword evidence="5" id="KW-1185">Reference proteome</keyword>
<proteinExistence type="predicted"/>
<sequence length="723" mass="79052">MAEESDLTVVFHVGDERRLALPSLRSLERAIAFAAARDIQVEVIAVGANGQFADRSGRAFTLVHLEGLLGEPASAAVVRGIEAASGRVIVLLDSDVLVSATWIASAFEEVAAAASDIVVDSELLMTFGATREVAARPRGGDRHAVEALAVTDPWGWRMAGTAVALRRVVESTPASSLRDAGWLWNGRIAADRIERRIAPGTALMLREPRDLVDRDSAGRPMMLRSEWLARRSSSQPAAHAATSSHRGGIQDRIRRLPRPAAAVARLAIDTVRPTRDAFRRAMAARRGSAVPEWLVSEMRELNRLEPAVPFPRPSALREYRSVELDAIENQRAEAYWRVRSMLPDAVDYLFFAPWVRTGGGDFVLAQYIAAVRRIEPTASIALVTTEFQESTRLDLLPPDVHVVELRTVGSAVVDRAWCTERLLPQLIAQLRPITIHAFNSTMAFDVIEARGDELAADSAIFLSTFVVDRTQDGERTSVMFYRRDRFLDPVTAVLVDSASFVSTMVDDLGYECAKFRVQRNIVAATGPTPVAAVGRDPMRPLRLVWAGRFDVQKRLDLLAAVAREIARRELPVEIDFYGEQVMGDSGLAEHLLQLEEAGAHRYPAFTGGFSSLPLTEYGALLMTSEWEGVPITMLEAMGAGLPVIAPTVGGVGEVLTESVGYPIDRFDDVQAYVAAIESMLADPEESSRRAAAARDVIRSEFSAPAFDERLASIPGYLRGSPAH</sequence>
<dbReference type="AlphaFoldDB" id="A0A191WHP0"/>
<dbReference type="Gene3D" id="3.90.550.10">
    <property type="entry name" value="Spore Coat Polysaccharide Biosynthesis Protein SpsA, Chain A"/>
    <property type="match status" value="1"/>
</dbReference>
<evidence type="ECO:0000256" key="1">
    <source>
        <dbReference type="ARBA" id="ARBA00022679"/>
    </source>
</evidence>
<dbReference type="KEGG" id="agy:ATC03_14220"/>
<dbReference type="CDD" id="cd03801">
    <property type="entry name" value="GT4_PimA-like"/>
    <property type="match status" value="1"/>
</dbReference>
<evidence type="ECO:0000256" key="2">
    <source>
        <dbReference type="SAM" id="MobiDB-lite"/>
    </source>
</evidence>
<evidence type="ECO:0000313" key="5">
    <source>
        <dbReference type="Proteomes" id="UP000078437"/>
    </source>
</evidence>
<feature type="compositionally biased region" description="Polar residues" evidence="2">
    <location>
        <begin position="233"/>
        <end position="245"/>
    </location>
</feature>
<feature type="domain" description="Glycosyl transferase family 1" evidence="3">
    <location>
        <begin position="542"/>
        <end position="694"/>
    </location>
</feature>
<dbReference type="InterPro" id="IPR001296">
    <property type="entry name" value="Glyco_trans_1"/>
</dbReference>
<organism evidence="4 5">
    <name type="scientific">Agromyces aureus</name>
    <dbReference type="NCBI Taxonomy" id="453304"/>
    <lineage>
        <taxon>Bacteria</taxon>
        <taxon>Bacillati</taxon>
        <taxon>Actinomycetota</taxon>
        <taxon>Actinomycetes</taxon>
        <taxon>Micrococcales</taxon>
        <taxon>Microbacteriaceae</taxon>
        <taxon>Agromyces</taxon>
    </lineage>
</organism>
<accession>A0A191WHP0</accession>
<dbReference type="PANTHER" id="PTHR12526">
    <property type="entry name" value="GLYCOSYLTRANSFERASE"/>
    <property type="match status" value="1"/>
</dbReference>
<dbReference type="InterPro" id="IPR029044">
    <property type="entry name" value="Nucleotide-diphossugar_trans"/>
</dbReference>
<evidence type="ECO:0000313" key="4">
    <source>
        <dbReference type="EMBL" id="ANJ27693.1"/>
    </source>
</evidence>
<dbReference type="RefSeq" id="WP_067878442.1">
    <property type="nucleotide sequence ID" value="NZ_CP013979.1"/>
</dbReference>
<dbReference type="EMBL" id="CP013979">
    <property type="protein sequence ID" value="ANJ27693.1"/>
    <property type="molecule type" value="Genomic_DNA"/>
</dbReference>